<protein>
    <submittedName>
        <fullName evidence="4">Carboxypeptidase regulatory-like domain-containing protein</fullName>
    </submittedName>
</protein>
<dbReference type="CDD" id="cd07341">
    <property type="entry name" value="M56_BlaR1_MecR1_like"/>
    <property type="match status" value="1"/>
</dbReference>
<keyword evidence="2" id="KW-0812">Transmembrane</keyword>
<dbReference type="InterPro" id="IPR008756">
    <property type="entry name" value="Peptidase_M56"/>
</dbReference>
<feature type="region of interest" description="Disordered" evidence="1">
    <location>
        <begin position="837"/>
        <end position="857"/>
    </location>
</feature>
<keyword evidence="5" id="KW-1185">Reference proteome</keyword>
<evidence type="ECO:0000259" key="3">
    <source>
        <dbReference type="Pfam" id="PF05569"/>
    </source>
</evidence>
<dbReference type="Proteomes" id="UP001596052">
    <property type="component" value="Unassembled WGS sequence"/>
</dbReference>
<proteinExistence type="predicted"/>
<evidence type="ECO:0000313" key="5">
    <source>
        <dbReference type="Proteomes" id="UP001596052"/>
    </source>
</evidence>
<sequence length="1192" mass="128482">MNTATTLLYSTCLRGLLLALIALLLYQTVRSRLSAAMRHRFLMCALAALGLAPLLIGLCEGWKVLPAMPVRQTSASVQAIPPVRPLNPVLAPKPVSAPFSGAASSAPSPMAPRVEAPPAGKETWISWKDFEPKLFWIWAAGVCAGLAALLRELRRLSKLWSGSSAWRGAASTDLAGRCAERAGLKRVPAMRVAADDSGPFVFGFGSAKVLLPASFDSWPEGRQQAVLMHEFAHARRRDAQSHFLAACVCVMHWFNPFAWLLLRAALLEAECACDDAVLRSDMRADIYADHLLTVASGGRSVSALVPSMSRPSSLRQRVRAVLDVHARRGALRWSAAVVIAAVMAVIGLPVMLAQTAVPEKAKPVPAKTASPKVALAVKFRDAAGKPVPSVQFRLFRVTKPEPMSPFAPEVSVTGDATGAWQGEIEPGEYIALASQGNLVAGGPDNPTYLEILKKDKKRDFEFKLIPGGTLHVSAADAATGRPLANARVVVDTGHCGITNAHGELALQGVPMGERELVVISPPLADTRVNFNSTEQPESRVAVRLEPGFEIRGRVTDASGKPVKGAAVRDHYSGPYLIVWLHKSVTDADGNYQLGWYSKAKPMWSMEVAHKDYAEQNRSEIAPPVEGLTARCDITLDAGLKIGGTVKDTDGKGIQGATVRYGGSWSLVGLRWARTDAEGKFTITKIGRTEQRAIVAEAEGFAPAWLEAAPLKDPAQSSLSFVMQKGLVVKGQVVDRKGNPVPKASVSPQMIIRGHSEYVGNSVSSDQDGRFELRNLAAKDMTYDVWGRTVSSIRRAALDPSQPLLITVDRPGAIVGRLIDAETRKPVTSANIRLGFPKGEKAADEPSPSYSAHLSRRGQDCQSEDGKFIIDDLITRARHDLWITAPGYAMKHVERLAALPADDPAWPVEIALERGQTVTGMLRDARTQKPVSGARLFCVGKPEWYSARVNSQHLADIQGYGSYDDVEILKSDDQGRVEIHFPSSVSAYTAVVLASGYAPVLLKNQSVTHVELQLSDLQPEAKVRGTLAGLPDFDPVRDRLSLSTKAFDFQDIQVQPDGSFEVGGLSAGPASVLCTDKIDGSLGMSQTVTLTAGETSRVDFQQAPTVTILVEVTRDGKPVPGAQIAIKDQVSELFYRHKNTDQSGKVTLSRLPEGKAEIMCIIESRADTKNVVLTQKGAPATVKFELQTSKPAR</sequence>
<evidence type="ECO:0000313" key="4">
    <source>
        <dbReference type="EMBL" id="MFC5457144.1"/>
    </source>
</evidence>
<feature type="transmembrane region" description="Helical" evidence="2">
    <location>
        <begin position="134"/>
        <end position="150"/>
    </location>
</feature>
<feature type="transmembrane region" description="Helical" evidence="2">
    <location>
        <begin position="41"/>
        <end position="58"/>
    </location>
</feature>
<keyword evidence="2" id="KW-0472">Membrane</keyword>
<comment type="caution">
    <text evidence="4">The sequence shown here is derived from an EMBL/GenBank/DDBJ whole genome shotgun (WGS) entry which is preliminary data.</text>
</comment>
<dbReference type="Pfam" id="PF05569">
    <property type="entry name" value="Peptidase_M56"/>
    <property type="match status" value="1"/>
</dbReference>
<name>A0ABW0KUT7_9BACT</name>
<dbReference type="RefSeq" id="WP_377170120.1">
    <property type="nucleotide sequence ID" value="NZ_JBHSMQ010000008.1"/>
</dbReference>
<accession>A0ABW0KUT7</accession>
<keyword evidence="2" id="KW-1133">Transmembrane helix</keyword>
<feature type="transmembrane region" description="Helical" evidence="2">
    <location>
        <begin position="330"/>
        <end position="352"/>
    </location>
</feature>
<dbReference type="Gene3D" id="2.60.40.1120">
    <property type="entry name" value="Carboxypeptidase-like, regulatory domain"/>
    <property type="match status" value="2"/>
</dbReference>
<evidence type="ECO:0000256" key="2">
    <source>
        <dbReference type="SAM" id="Phobius"/>
    </source>
</evidence>
<organism evidence="4 5">
    <name type="scientific">Prosthecobacter fluviatilis</name>
    <dbReference type="NCBI Taxonomy" id="445931"/>
    <lineage>
        <taxon>Bacteria</taxon>
        <taxon>Pseudomonadati</taxon>
        <taxon>Verrucomicrobiota</taxon>
        <taxon>Verrucomicrobiia</taxon>
        <taxon>Verrucomicrobiales</taxon>
        <taxon>Verrucomicrobiaceae</taxon>
        <taxon>Prosthecobacter</taxon>
    </lineage>
</organism>
<feature type="transmembrane region" description="Helical" evidence="2">
    <location>
        <begin position="6"/>
        <end position="29"/>
    </location>
</feature>
<evidence type="ECO:0000256" key="1">
    <source>
        <dbReference type="SAM" id="MobiDB-lite"/>
    </source>
</evidence>
<dbReference type="InterPro" id="IPR008969">
    <property type="entry name" value="CarboxyPept-like_regulatory"/>
</dbReference>
<feature type="domain" description="Peptidase M56" evidence="3">
    <location>
        <begin position="111"/>
        <end position="320"/>
    </location>
</feature>
<dbReference type="SUPFAM" id="SSF49464">
    <property type="entry name" value="Carboxypeptidase regulatory domain-like"/>
    <property type="match status" value="2"/>
</dbReference>
<reference evidence="5" key="1">
    <citation type="journal article" date="2019" name="Int. J. Syst. Evol. Microbiol.">
        <title>The Global Catalogue of Microorganisms (GCM) 10K type strain sequencing project: providing services to taxonomists for standard genome sequencing and annotation.</title>
        <authorList>
            <consortium name="The Broad Institute Genomics Platform"/>
            <consortium name="The Broad Institute Genome Sequencing Center for Infectious Disease"/>
            <person name="Wu L."/>
            <person name="Ma J."/>
        </authorList>
    </citation>
    <scope>NUCLEOTIDE SEQUENCE [LARGE SCALE GENOMIC DNA]</scope>
    <source>
        <strain evidence="5">CGMCC 4.1469</strain>
    </source>
</reference>
<dbReference type="Pfam" id="PF13620">
    <property type="entry name" value="CarboxypepD_reg"/>
    <property type="match status" value="1"/>
</dbReference>
<gene>
    <name evidence="4" type="ORF">ACFQDI_19910</name>
</gene>
<dbReference type="InterPro" id="IPR052173">
    <property type="entry name" value="Beta-lactam_resp_regulator"/>
</dbReference>
<dbReference type="PANTHER" id="PTHR34978">
    <property type="entry name" value="POSSIBLE SENSOR-TRANSDUCER PROTEIN BLAR"/>
    <property type="match status" value="1"/>
</dbReference>
<dbReference type="PANTHER" id="PTHR34978:SF3">
    <property type="entry name" value="SLR0241 PROTEIN"/>
    <property type="match status" value="1"/>
</dbReference>
<dbReference type="EMBL" id="JBHSMQ010000008">
    <property type="protein sequence ID" value="MFC5457144.1"/>
    <property type="molecule type" value="Genomic_DNA"/>
</dbReference>